<dbReference type="GO" id="GO:0005524">
    <property type="term" value="F:ATP binding"/>
    <property type="evidence" value="ECO:0007669"/>
    <property type="project" value="InterPro"/>
</dbReference>
<reference evidence="5 6" key="1">
    <citation type="journal article" date="2016" name="Front. Microbiol.">
        <title>Comparative Genomics Analysis of Streptomyces Species Reveals Their Adaptation to the Marine Environment and Their Diversity at the Genomic Level.</title>
        <authorList>
            <person name="Tian X."/>
            <person name="Zhang Z."/>
            <person name="Yang T."/>
            <person name="Chen M."/>
            <person name="Li J."/>
            <person name="Chen F."/>
            <person name="Yang J."/>
            <person name="Li W."/>
            <person name="Zhang B."/>
            <person name="Zhang Z."/>
            <person name="Wu J."/>
            <person name="Zhang C."/>
            <person name="Long L."/>
            <person name="Xiao J."/>
        </authorList>
    </citation>
    <scope>NUCLEOTIDE SEQUENCE [LARGE SCALE GENOMIC DNA]</scope>
    <source>
        <strain evidence="5 6">SCSIO 10390</strain>
    </source>
</reference>
<comment type="similarity">
    <text evidence="1">Belongs to the arsA ATPase family.</text>
</comment>
<name>A0A1E7JM00_9ACTN</name>
<dbReference type="EMBL" id="LJGT01000040">
    <property type="protein sequence ID" value="OEU88673.1"/>
    <property type="molecule type" value="Genomic_DNA"/>
</dbReference>
<dbReference type="PANTHER" id="PTHR10803">
    <property type="entry name" value="ARSENICAL PUMP-DRIVING ATPASE ARSENITE-TRANSLOCATING ATPASE"/>
    <property type="match status" value="1"/>
</dbReference>
<sequence>MLVTGAGGSGRTTVAAASAVAAARRGRRTLLLSGEAPGTLEAMLCMADGALDATGAPGSMGTAGGPGPAVPGTDGLLHAARTDSGAHFREAAVALQERGRKVLDLLGSEPLDGDELTELPGADAFALLSAVRAAHAAGEWDTLVVDLPPTPVALRTLALPAQLRRYLRRLLPAERQAARALRPALAQLVGVPMPTDALYATADRWDVELADVQGLMASPGTTVRLVAEPGPLAAEALRLGRAGLGLYGLPLEAVVANRVVPSGSPDAWTASLSGQQQTVLKAWREECASEGVPVRELPHLGREPRGAGDLLRLAPETAGTDGGTDGTTGPSGPTGSTGPAGAVEDRLAQDGLLVWRFALPAVRKEELDLVRRGDELILGAGPYRRVFPLPSALRRCRVVGASLDGGELRVRCAPDPALWPHGTDR</sequence>
<dbReference type="RefSeq" id="WP_070012115.1">
    <property type="nucleotide sequence ID" value="NZ_LJGS01000041.1"/>
</dbReference>
<dbReference type="GO" id="GO:0016887">
    <property type="term" value="F:ATP hydrolysis activity"/>
    <property type="evidence" value="ECO:0007669"/>
    <property type="project" value="InterPro"/>
</dbReference>
<evidence type="ECO:0000256" key="2">
    <source>
        <dbReference type="SAM" id="MobiDB-lite"/>
    </source>
</evidence>
<organism evidence="5 6">
    <name type="scientific">Streptomyces abyssalis</name>
    <dbReference type="NCBI Taxonomy" id="933944"/>
    <lineage>
        <taxon>Bacteria</taxon>
        <taxon>Bacillati</taxon>
        <taxon>Actinomycetota</taxon>
        <taxon>Actinomycetes</taxon>
        <taxon>Kitasatosporales</taxon>
        <taxon>Streptomycetaceae</taxon>
        <taxon>Streptomyces</taxon>
    </lineage>
</organism>
<comment type="caution">
    <text evidence="5">The sequence shown here is derived from an EMBL/GenBank/DDBJ whole genome shotgun (WGS) entry which is preliminary data.</text>
</comment>
<dbReference type="Gene3D" id="2.60.40.790">
    <property type="match status" value="1"/>
</dbReference>
<proteinExistence type="inferred from homology"/>
<dbReference type="AlphaFoldDB" id="A0A1E7JM00"/>
<dbReference type="PANTHER" id="PTHR10803:SF3">
    <property type="entry name" value="ATPASE GET3"/>
    <property type="match status" value="1"/>
</dbReference>
<dbReference type="OrthoDB" id="9780677at2"/>
<dbReference type="Gene3D" id="3.40.50.300">
    <property type="entry name" value="P-loop containing nucleotide triphosphate hydrolases"/>
    <property type="match status" value="1"/>
</dbReference>
<feature type="domain" description="ArsA/GET3 Anion-transporting ATPase-like" evidence="3">
    <location>
        <begin position="79"/>
        <end position="314"/>
    </location>
</feature>
<protein>
    <recommendedName>
        <fullName evidence="7">Arsenic ABC transporter ATPase</fullName>
    </recommendedName>
</protein>
<evidence type="ECO:0000256" key="1">
    <source>
        <dbReference type="ARBA" id="ARBA00011040"/>
    </source>
</evidence>
<feature type="domain" description="ArsA HSP20-like" evidence="4">
    <location>
        <begin position="353"/>
        <end position="411"/>
    </location>
</feature>
<dbReference type="Pfam" id="PF02374">
    <property type="entry name" value="ArsA_ATPase"/>
    <property type="match status" value="1"/>
</dbReference>
<evidence type="ECO:0000313" key="5">
    <source>
        <dbReference type="EMBL" id="OEU88673.1"/>
    </source>
</evidence>
<dbReference type="Proteomes" id="UP000176087">
    <property type="component" value="Unassembled WGS sequence"/>
</dbReference>
<accession>A0A1E7JM00</accession>
<dbReference type="InterPro" id="IPR025723">
    <property type="entry name" value="ArsA/GET3_ATPase-like"/>
</dbReference>
<dbReference type="SUPFAM" id="SSF52540">
    <property type="entry name" value="P-loop containing nucleoside triphosphate hydrolases"/>
    <property type="match status" value="1"/>
</dbReference>
<gene>
    <name evidence="5" type="ORF">AN215_19385</name>
</gene>
<evidence type="ECO:0000259" key="4">
    <source>
        <dbReference type="Pfam" id="PF17886"/>
    </source>
</evidence>
<dbReference type="InterPro" id="IPR040612">
    <property type="entry name" value="ArsA_HSP20-like"/>
</dbReference>
<dbReference type="PATRIC" id="fig|933944.5.peg.3222"/>
<dbReference type="InterPro" id="IPR027417">
    <property type="entry name" value="P-loop_NTPase"/>
</dbReference>
<dbReference type="InterPro" id="IPR008978">
    <property type="entry name" value="HSP20-like_chaperone"/>
</dbReference>
<evidence type="ECO:0000313" key="6">
    <source>
        <dbReference type="Proteomes" id="UP000176087"/>
    </source>
</evidence>
<keyword evidence="6" id="KW-1185">Reference proteome</keyword>
<dbReference type="STRING" id="933944.AN215_19385"/>
<feature type="region of interest" description="Disordered" evidence="2">
    <location>
        <begin position="313"/>
        <end position="342"/>
    </location>
</feature>
<dbReference type="InterPro" id="IPR016300">
    <property type="entry name" value="ATPase_ArsA/GET3"/>
</dbReference>
<evidence type="ECO:0008006" key="7">
    <source>
        <dbReference type="Google" id="ProtNLM"/>
    </source>
</evidence>
<dbReference type="Pfam" id="PF17886">
    <property type="entry name" value="ArsA_HSP20"/>
    <property type="match status" value="1"/>
</dbReference>
<feature type="compositionally biased region" description="Low complexity" evidence="2">
    <location>
        <begin position="327"/>
        <end position="342"/>
    </location>
</feature>
<evidence type="ECO:0000259" key="3">
    <source>
        <dbReference type="Pfam" id="PF02374"/>
    </source>
</evidence>